<gene>
    <name evidence="3" type="primary">LOC105362939</name>
</gene>
<feature type="region of interest" description="Disordered" evidence="1">
    <location>
        <begin position="322"/>
        <end position="364"/>
    </location>
</feature>
<dbReference type="RefSeq" id="XP_011498792.1">
    <property type="nucleotide sequence ID" value="XM_011500490.1"/>
</dbReference>
<proteinExistence type="predicted"/>
<evidence type="ECO:0000256" key="1">
    <source>
        <dbReference type="SAM" id="MobiDB-lite"/>
    </source>
</evidence>
<feature type="region of interest" description="Disordered" evidence="1">
    <location>
        <begin position="280"/>
        <end position="303"/>
    </location>
</feature>
<accession>A0AAJ6YIP9</accession>
<evidence type="ECO:0000313" key="2">
    <source>
        <dbReference type="Proteomes" id="UP000695007"/>
    </source>
</evidence>
<dbReference type="AlphaFoldDB" id="A0AAJ6YIP9"/>
<dbReference type="Proteomes" id="UP000695007">
    <property type="component" value="Unplaced"/>
</dbReference>
<feature type="region of interest" description="Disordered" evidence="1">
    <location>
        <begin position="418"/>
        <end position="441"/>
    </location>
</feature>
<keyword evidence="2" id="KW-1185">Reference proteome</keyword>
<feature type="compositionally biased region" description="Low complexity" evidence="1">
    <location>
        <begin position="425"/>
        <end position="441"/>
    </location>
</feature>
<evidence type="ECO:0000313" key="3">
    <source>
        <dbReference type="RefSeq" id="XP_011498792.1"/>
    </source>
</evidence>
<dbReference type="GeneID" id="105362939"/>
<name>A0AAJ6YIP9_9HYME</name>
<dbReference type="KEGG" id="csol:105362939"/>
<reference evidence="3" key="1">
    <citation type="submission" date="2025-08" db="UniProtKB">
        <authorList>
            <consortium name="RefSeq"/>
        </authorList>
    </citation>
    <scope>IDENTIFICATION</scope>
</reference>
<feature type="region of interest" description="Disordered" evidence="1">
    <location>
        <begin position="454"/>
        <end position="491"/>
    </location>
</feature>
<feature type="compositionally biased region" description="Low complexity" evidence="1">
    <location>
        <begin position="460"/>
        <end position="480"/>
    </location>
</feature>
<protein>
    <submittedName>
        <fullName evidence="3">GATA zinc finger domain-containing protein 8-like</fullName>
    </submittedName>
</protein>
<sequence>MNKKYKQSKKSLKNSPILFEDDEIGTSSSDEVKVIKLAATPRSKSYVDHSTPIKNRCNIDCGDSPDMNYNESPLEPLTQHPPNEVGWDYQRIIKKDEGAKSPISMEISRTPKRSVLLPKKRNSNSPLLYKPLKKKLIQEEQQEHMAGFMAELKAIEMKAKQIGEKNTEVVSNAKDETESRLIVELDSQPTDCSDIKLQVSAIQNESSIEDTMDIKKSYNALLDDSIEDIMVLCSQEVEAKEYGNTKMQYNNSSQEKSMSPDASLEKTCITLFKENQRSLNNNERLIGDKNSPTNKKESGSLEIPDDSFDEFFVGIDDKDIGKSNQVPIDNSCKSVGQNSKTNGNNKSVGASTLNSQKNSSQNKFFQSKNSTYIALPKGSSATNNYTNNFQTSNASVQNKVINTKASFGYLNKNYVRNNNSSGYESQTQNSDSNSSISTKSSNTRLFKAKSYSDSNFLHQNNSNNNIGNNYKSNSNFNLNSAQQEKEQIKSSVSQNVKSNYYDSNYTLQGKSWRRIQSSSSIDKSIIDQQSNVHRISNCDRSQLLSTAADIERKRQEAIMKREAKLKIKFDHMSLKRSIQRPIKR</sequence>
<organism evidence="2 3">
    <name type="scientific">Ceratosolen solmsi marchali</name>
    <dbReference type="NCBI Taxonomy" id="326594"/>
    <lineage>
        <taxon>Eukaryota</taxon>
        <taxon>Metazoa</taxon>
        <taxon>Ecdysozoa</taxon>
        <taxon>Arthropoda</taxon>
        <taxon>Hexapoda</taxon>
        <taxon>Insecta</taxon>
        <taxon>Pterygota</taxon>
        <taxon>Neoptera</taxon>
        <taxon>Endopterygota</taxon>
        <taxon>Hymenoptera</taxon>
        <taxon>Apocrita</taxon>
        <taxon>Proctotrupomorpha</taxon>
        <taxon>Chalcidoidea</taxon>
        <taxon>Agaonidae</taxon>
        <taxon>Agaoninae</taxon>
        <taxon>Ceratosolen</taxon>
    </lineage>
</organism>